<comment type="similarity">
    <text evidence="6">Belongs to the vsr family.</text>
</comment>
<keyword evidence="1 6" id="KW-0540">Nuclease</keyword>
<evidence type="ECO:0000256" key="5">
    <source>
        <dbReference type="ARBA" id="ARBA00023204"/>
    </source>
</evidence>
<proteinExistence type="inferred from homology"/>
<evidence type="ECO:0000313" key="9">
    <source>
        <dbReference type="Proteomes" id="UP001262410"/>
    </source>
</evidence>
<dbReference type="GO" id="GO:0004519">
    <property type="term" value="F:endonuclease activity"/>
    <property type="evidence" value="ECO:0007669"/>
    <property type="project" value="UniProtKB-KW"/>
</dbReference>
<dbReference type="Proteomes" id="UP001262410">
    <property type="component" value="Unassembled WGS sequence"/>
</dbReference>
<protein>
    <recommendedName>
        <fullName evidence="6">Very short patch repair endonuclease</fullName>
        <ecNumber evidence="6">3.1.-.-</ecNumber>
    </recommendedName>
</protein>
<organism evidence="8 9">
    <name type="scientific">Inquilinus ginsengisoli</name>
    <dbReference type="NCBI Taxonomy" id="363840"/>
    <lineage>
        <taxon>Bacteria</taxon>
        <taxon>Pseudomonadati</taxon>
        <taxon>Pseudomonadota</taxon>
        <taxon>Alphaproteobacteria</taxon>
        <taxon>Rhodospirillales</taxon>
        <taxon>Rhodospirillaceae</taxon>
        <taxon>Inquilinus</taxon>
    </lineage>
</organism>
<keyword evidence="9" id="KW-1185">Reference proteome</keyword>
<evidence type="ECO:0000256" key="7">
    <source>
        <dbReference type="SAM" id="MobiDB-lite"/>
    </source>
</evidence>
<dbReference type="GO" id="GO:0016787">
    <property type="term" value="F:hydrolase activity"/>
    <property type="evidence" value="ECO:0007669"/>
    <property type="project" value="UniProtKB-KW"/>
</dbReference>
<comment type="caution">
    <text evidence="8">The sequence shown here is derived from an EMBL/GenBank/DDBJ whole genome shotgun (WGS) entry which is preliminary data.</text>
</comment>
<gene>
    <name evidence="8" type="ORF">E9232_006528</name>
</gene>
<keyword evidence="3 6" id="KW-0227">DNA damage</keyword>
<dbReference type="NCBIfam" id="TIGR00632">
    <property type="entry name" value="vsr"/>
    <property type="match status" value="1"/>
</dbReference>
<keyword evidence="5 6" id="KW-0234">DNA repair</keyword>
<evidence type="ECO:0000256" key="3">
    <source>
        <dbReference type="ARBA" id="ARBA00022763"/>
    </source>
</evidence>
<dbReference type="InterPro" id="IPR004603">
    <property type="entry name" value="DNA_mismatch_endonuc_vsr"/>
</dbReference>
<dbReference type="PIRSF" id="PIRSF018267">
    <property type="entry name" value="VSR_endonuc"/>
    <property type="match status" value="1"/>
</dbReference>
<evidence type="ECO:0000256" key="6">
    <source>
        <dbReference type="PIRNR" id="PIRNR018267"/>
    </source>
</evidence>
<dbReference type="EC" id="3.1.-.-" evidence="6"/>
<comment type="function">
    <text evidence="6">May nick specific sequences that contain T:G mispairs resulting from m5C-deamination.</text>
</comment>
<dbReference type="Gene3D" id="3.40.960.10">
    <property type="entry name" value="VSR Endonuclease"/>
    <property type="match status" value="1"/>
</dbReference>
<evidence type="ECO:0000256" key="1">
    <source>
        <dbReference type="ARBA" id="ARBA00022722"/>
    </source>
</evidence>
<dbReference type="CDD" id="cd00221">
    <property type="entry name" value="Vsr"/>
    <property type="match status" value="1"/>
</dbReference>
<dbReference type="EMBL" id="JAVDPW010000015">
    <property type="protein sequence ID" value="MDR6293974.1"/>
    <property type="molecule type" value="Genomic_DNA"/>
</dbReference>
<dbReference type="Pfam" id="PF03852">
    <property type="entry name" value="Vsr"/>
    <property type="match status" value="1"/>
</dbReference>
<evidence type="ECO:0000256" key="2">
    <source>
        <dbReference type="ARBA" id="ARBA00022759"/>
    </source>
</evidence>
<evidence type="ECO:0000256" key="4">
    <source>
        <dbReference type="ARBA" id="ARBA00022801"/>
    </source>
</evidence>
<dbReference type="RefSeq" id="WP_309801390.1">
    <property type="nucleotide sequence ID" value="NZ_JAVDPW010000015.1"/>
</dbReference>
<keyword evidence="4 6" id="KW-0378">Hydrolase</keyword>
<dbReference type="SUPFAM" id="SSF52980">
    <property type="entry name" value="Restriction endonuclease-like"/>
    <property type="match status" value="1"/>
</dbReference>
<reference evidence="8 9" key="1">
    <citation type="submission" date="2023-07" db="EMBL/GenBank/DDBJ databases">
        <title>Sorghum-associated microbial communities from plants grown in Nebraska, USA.</title>
        <authorList>
            <person name="Schachtman D."/>
        </authorList>
    </citation>
    <scope>NUCLEOTIDE SEQUENCE [LARGE SCALE GENOMIC DNA]</scope>
    <source>
        <strain evidence="8 9">584</strain>
    </source>
</reference>
<accession>A0ABU1K2F7</accession>
<name>A0ABU1K2F7_9PROT</name>
<dbReference type="InterPro" id="IPR011335">
    <property type="entry name" value="Restrct_endonuc-II-like"/>
</dbReference>
<keyword evidence="2 6" id="KW-0255">Endonuclease</keyword>
<evidence type="ECO:0000313" key="8">
    <source>
        <dbReference type="EMBL" id="MDR6293974.1"/>
    </source>
</evidence>
<feature type="region of interest" description="Disordered" evidence="7">
    <location>
        <begin position="132"/>
        <end position="155"/>
    </location>
</feature>
<sequence>MVDRLTPERRSWLMARIRGKDTLPERRTRSAAHAMGLRFRLHRRDLPGTPDLVLPKRRVALFVHGCFWHQHPGCRKARQPQTRPDYWAAKFRANAERDVRAAAALEARGWRVVILWECETEDAEGLRRRLGERIDGDRPGLAGAGGQPSGVSSRK</sequence>